<accession>A0A1F5VKB4</accession>
<name>A0A1F5VKB4_9BACT</name>
<evidence type="ECO:0000313" key="3">
    <source>
        <dbReference type="Proteomes" id="UP000179251"/>
    </source>
</evidence>
<proteinExistence type="predicted"/>
<dbReference type="EMBL" id="MFHD01000003">
    <property type="protein sequence ID" value="OGF63391.1"/>
    <property type="molecule type" value="Genomic_DNA"/>
</dbReference>
<feature type="transmembrane region" description="Helical" evidence="1">
    <location>
        <begin position="84"/>
        <end position="110"/>
    </location>
</feature>
<keyword evidence="1" id="KW-0472">Membrane</keyword>
<dbReference type="Pfam" id="PF18895">
    <property type="entry name" value="T4SS_pilin"/>
    <property type="match status" value="1"/>
</dbReference>
<dbReference type="InterPro" id="IPR043993">
    <property type="entry name" value="T4SS_pilin"/>
</dbReference>
<dbReference type="Proteomes" id="UP000179251">
    <property type="component" value="Unassembled WGS sequence"/>
</dbReference>
<keyword evidence="1" id="KW-1133">Transmembrane helix</keyword>
<reference evidence="2 3" key="1">
    <citation type="journal article" date="2016" name="Nat. Commun.">
        <title>Thousands of microbial genomes shed light on interconnected biogeochemical processes in an aquifer system.</title>
        <authorList>
            <person name="Anantharaman K."/>
            <person name="Brown C.T."/>
            <person name="Hug L.A."/>
            <person name="Sharon I."/>
            <person name="Castelle C.J."/>
            <person name="Probst A.J."/>
            <person name="Thomas B.C."/>
            <person name="Singh A."/>
            <person name="Wilkins M.J."/>
            <person name="Karaoz U."/>
            <person name="Brodie E.L."/>
            <person name="Williams K.H."/>
            <person name="Hubbard S.S."/>
            <person name="Banfield J.F."/>
        </authorList>
    </citation>
    <scope>NUCLEOTIDE SEQUENCE [LARGE SCALE GENOMIC DNA]</scope>
</reference>
<gene>
    <name evidence="2" type="ORF">A2834_04230</name>
</gene>
<sequence length="113" mass="12346">MLINKIKSLLFTAIYAIIRPEAVFADMYTLQNPINAGSFAEVVQKIAQLMTQIGLPIAAIFLVWSGFLFVSARGDEKKLETAKSAFYWTVIGTALIVGAYAIATAIVNFAQQL</sequence>
<organism evidence="2 3">
    <name type="scientific">Candidatus Giovannonibacteria bacterium RIFCSPHIGHO2_01_FULL_45_23</name>
    <dbReference type="NCBI Taxonomy" id="1798325"/>
    <lineage>
        <taxon>Bacteria</taxon>
        <taxon>Candidatus Giovannoniibacteriota</taxon>
    </lineage>
</organism>
<evidence type="ECO:0000256" key="1">
    <source>
        <dbReference type="SAM" id="Phobius"/>
    </source>
</evidence>
<comment type="caution">
    <text evidence="2">The sequence shown here is derived from an EMBL/GenBank/DDBJ whole genome shotgun (WGS) entry which is preliminary data.</text>
</comment>
<dbReference type="STRING" id="1798325.A2834_04230"/>
<evidence type="ECO:0000313" key="2">
    <source>
        <dbReference type="EMBL" id="OGF63391.1"/>
    </source>
</evidence>
<dbReference type="AlphaFoldDB" id="A0A1F5VKB4"/>
<keyword evidence="1" id="KW-0812">Transmembrane</keyword>
<feature type="transmembrane region" description="Helical" evidence="1">
    <location>
        <begin position="49"/>
        <end position="72"/>
    </location>
</feature>
<protein>
    <submittedName>
        <fullName evidence="2">Uncharacterized protein</fullName>
    </submittedName>
</protein>